<feature type="compositionally biased region" description="Pro residues" evidence="7">
    <location>
        <begin position="1064"/>
        <end position="1073"/>
    </location>
</feature>
<feature type="compositionally biased region" description="Low complexity" evidence="7">
    <location>
        <begin position="893"/>
        <end position="904"/>
    </location>
</feature>
<feature type="domain" description="Ion transport" evidence="9">
    <location>
        <begin position="495"/>
        <end position="747"/>
    </location>
</feature>
<feature type="compositionally biased region" description="Polar residues" evidence="7">
    <location>
        <begin position="1806"/>
        <end position="1815"/>
    </location>
</feature>
<gene>
    <name evidence="10" type="ORF">NTJ_14503</name>
</gene>
<feature type="compositionally biased region" description="Polar residues" evidence="7">
    <location>
        <begin position="1016"/>
        <end position="1033"/>
    </location>
</feature>
<keyword evidence="6" id="KW-0325">Glycoprotein</keyword>
<keyword evidence="3" id="KW-0677">Repeat</keyword>
<organism evidence="10 11">
    <name type="scientific">Nesidiocoris tenuis</name>
    <dbReference type="NCBI Taxonomy" id="355587"/>
    <lineage>
        <taxon>Eukaryota</taxon>
        <taxon>Metazoa</taxon>
        <taxon>Ecdysozoa</taxon>
        <taxon>Arthropoda</taxon>
        <taxon>Hexapoda</taxon>
        <taxon>Insecta</taxon>
        <taxon>Pterygota</taxon>
        <taxon>Neoptera</taxon>
        <taxon>Paraneoptera</taxon>
        <taxon>Hemiptera</taxon>
        <taxon>Heteroptera</taxon>
        <taxon>Panheteroptera</taxon>
        <taxon>Cimicomorpha</taxon>
        <taxon>Miridae</taxon>
        <taxon>Dicyphina</taxon>
        <taxon>Nesidiocoris</taxon>
    </lineage>
</organism>
<feature type="transmembrane region" description="Helical" evidence="8">
    <location>
        <begin position="1563"/>
        <end position="1580"/>
    </location>
</feature>
<dbReference type="PANTHER" id="PTHR10037">
    <property type="entry name" value="VOLTAGE-GATED CATION CHANNEL CALCIUM AND SODIUM"/>
    <property type="match status" value="1"/>
</dbReference>
<evidence type="ECO:0000259" key="9">
    <source>
        <dbReference type="Pfam" id="PF00520"/>
    </source>
</evidence>
<feature type="domain" description="Ion transport" evidence="9">
    <location>
        <begin position="1498"/>
        <end position="1752"/>
    </location>
</feature>
<feature type="transmembrane region" description="Helical" evidence="8">
    <location>
        <begin position="1721"/>
        <end position="1743"/>
    </location>
</feature>
<reference evidence="10 11" key="1">
    <citation type="submission" date="2023-09" db="EMBL/GenBank/DDBJ databases">
        <title>Nesidiocoris tenuis whole genome shotgun sequence.</title>
        <authorList>
            <person name="Shibata T."/>
            <person name="Shimoda M."/>
            <person name="Kobayashi T."/>
            <person name="Uehara T."/>
        </authorList>
    </citation>
    <scope>NUCLEOTIDE SEQUENCE [LARGE SCALE GENOMIC DNA]</scope>
    <source>
        <strain evidence="10 11">Japan</strain>
    </source>
</reference>
<dbReference type="InterPro" id="IPR027359">
    <property type="entry name" value="Volt_channel_dom_sf"/>
</dbReference>
<feature type="transmembrane region" description="Helical" evidence="8">
    <location>
        <begin position="1500"/>
        <end position="1521"/>
    </location>
</feature>
<evidence type="ECO:0000256" key="2">
    <source>
        <dbReference type="ARBA" id="ARBA00022692"/>
    </source>
</evidence>
<name>A0ABN7BEY1_9HEMI</name>
<dbReference type="Gene3D" id="1.20.120.350">
    <property type="entry name" value="Voltage-gated potassium channels. Chain C"/>
    <property type="match status" value="3"/>
</dbReference>
<feature type="transmembrane region" description="Helical" evidence="8">
    <location>
        <begin position="1533"/>
        <end position="1557"/>
    </location>
</feature>
<evidence type="ECO:0000313" key="10">
    <source>
        <dbReference type="EMBL" id="BET01687.1"/>
    </source>
</evidence>
<keyword evidence="11" id="KW-1185">Reference proteome</keyword>
<feature type="transmembrane region" description="Helical" evidence="8">
    <location>
        <begin position="137"/>
        <end position="155"/>
    </location>
</feature>
<evidence type="ECO:0000256" key="4">
    <source>
        <dbReference type="ARBA" id="ARBA00022989"/>
    </source>
</evidence>
<accession>A0ABN7BEY1</accession>
<feature type="region of interest" description="Disordered" evidence="7">
    <location>
        <begin position="1806"/>
        <end position="1838"/>
    </location>
</feature>
<proteinExistence type="predicted"/>
<feature type="domain" description="Ion transport" evidence="9">
    <location>
        <begin position="1180"/>
        <end position="1453"/>
    </location>
</feature>
<feature type="transmembrane region" description="Helical" evidence="8">
    <location>
        <begin position="1420"/>
        <end position="1443"/>
    </location>
</feature>
<feature type="compositionally biased region" description="Polar residues" evidence="7">
    <location>
        <begin position="927"/>
        <end position="942"/>
    </location>
</feature>
<feature type="transmembrane region" description="Helical" evidence="8">
    <location>
        <begin position="1316"/>
        <end position="1335"/>
    </location>
</feature>
<dbReference type="InterPro" id="IPR005445">
    <property type="entry name" value="VDCC_T_a1"/>
</dbReference>
<feature type="compositionally biased region" description="Basic and acidic residues" evidence="7">
    <location>
        <begin position="1826"/>
        <end position="1835"/>
    </location>
</feature>
<dbReference type="InterPro" id="IPR043203">
    <property type="entry name" value="VGCC_Ca_Na"/>
</dbReference>
<evidence type="ECO:0000256" key="5">
    <source>
        <dbReference type="ARBA" id="ARBA00023136"/>
    </source>
</evidence>
<keyword evidence="2 8" id="KW-0812">Transmembrane</keyword>
<feature type="domain" description="Ion transport" evidence="9">
    <location>
        <begin position="1"/>
        <end position="207"/>
    </location>
</feature>
<comment type="subcellular location">
    <subcellularLocation>
        <location evidence="1">Membrane</location>
        <topology evidence="1">Multi-pass membrane protein</topology>
    </subcellularLocation>
</comment>
<dbReference type="Gene3D" id="1.10.287.70">
    <property type="match status" value="4"/>
</dbReference>
<feature type="transmembrane region" description="Helical" evidence="8">
    <location>
        <begin position="624"/>
        <end position="646"/>
    </location>
</feature>
<evidence type="ECO:0000256" key="7">
    <source>
        <dbReference type="SAM" id="MobiDB-lite"/>
    </source>
</evidence>
<protein>
    <submittedName>
        <fullName evidence="10">Polycystin cation channel</fullName>
    </submittedName>
</protein>
<dbReference type="Proteomes" id="UP001307889">
    <property type="component" value="Chromosome 13"/>
</dbReference>
<feature type="region of interest" description="Disordered" evidence="7">
    <location>
        <begin position="893"/>
        <end position="971"/>
    </location>
</feature>
<feature type="transmembrane region" description="Helical" evidence="8">
    <location>
        <begin position="1211"/>
        <end position="1231"/>
    </location>
</feature>
<feature type="transmembrane region" description="Helical" evidence="8">
    <location>
        <begin position="1633"/>
        <end position="1653"/>
    </location>
</feature>
<feature type="transmembrane region" description="Helical" evidence="8">
    <location>
        <begin position="1252"/>
        <end position="1271"/>
    </location>
</feature>
<feature type="region of interest" description="Disordered" evidence="7">
    <location>
        <begin position="267"/>
        <end position="361"/>
    </location>
</feature>
<feature type="transmembrane region" description="Helical" evidence="8">
    <location>
        <begin position="175"/>
        <end position="200"/>
    </location>
</feature>
<feature type="compositionally biased region" description="Polar residues" evidence="7">
    <location>
        <begin position="331"/>
        <end position="350"/>
    </location>
</feature>
<feature type="compositionally biased region" description="Basic and acidic residues" evidence="7">
    <location>
        <begin position="804"/>
        <end position="813"/>
    </location>
</feature>
<dbReference type="EMBL" id="AP028921">
    <property type="protein sequence ID" value="BET01687.1"/>
    <property type="molecule type" value="Genomic_DNA"/>
</dbReference>
<feature type="region of interest" description="Disordered" evidence="7">
    <location>
        <begin position="1003"/>
        <end position="1078"/>
    </location>
</feature>
<evidence type="ECO:0000256" key="6">
    <source>
        <dbReference type="ARBA" id="ARBA00023180"/>
    </source>
</evidence>
<dbReference type="SUPFAM" id="SSF81324">
    <property type="entry name" value="Voltage-gated potassium channels"/>
    <property type="match status" value="4"/>
</dbReference>
<keyword evidence="4 8" id="KW-1133">Transmembrane helix</keyword>
<evidence type="ECO:0000313" key="11">
    <source>
        <dbReference type="Proteomes" id="UP001307889"/>
    </source>
</evidence>
<feature type="region of interest" description="Disordered" evidence="7">
    <location>
        <begin position="804"/>
        <end position="824"/>
    </location>
</feature>
<dbReference type="PANTHER" id="PTHR10037:SF230">
    <property type="entry name" value="CA[2+]-CHANNEL PROTEIN ALPHA[[1]] SUBUNIT T, ISOFORM F"/>
    <property type="match status" value="1"/>
</dbReference>
<feature type="transmembrane region" description="Helical" evidence="8">
    <location>
        <begin position="713"/>
        <end position="737"/>
    </location>
</feature>
<sequence>MRILVMLLLDTLPMLGNVLLLCFFVFFIFGIVGVQLWEGILRQRCFLKPLPNVTYPKQVSAYYYHMDSERDYICSRPEDSGMHRCSDLPPTKEGNMTCTLPARAWASNMPTSNSCVNWNQYYSECKPQGLNPFQGTISFDNIGLAWVAIFLVISLEGWSDIMYYVQDAHSFWDWIYFVLLIVIGSFFMINLCLVVIATQFSETKKREMERMKMERARFQSSSTLASSTNNSEPTSCYAEIVKYLAHLFRRGKRRLIKKYRLWKYRRQQRREKKKEETSPVQPLANTILLKPYPANPQQQQLPKDSKKEDVESPELADDNQTPKRAGLLRVPSNSGSTVVSTEQPPENNLLSPGESPQRRRSSVMFSEVVLLHGTGESGPPTMTEKMSQAGDGTLRLPPAQGGIPAQVMTCQELLALSGALSAALPTGQLALDSLFRSLSKGVLHRHFTWTDTELTLRPIENSERKQPGCFRKGCLCFRYCFLSGIHRVIKALVDHKLFQQGILLAILINTLSMGIEHHNQPEELTAIVETSNIVFSTIFALEMLLKIIAEGPFGYISNGFNVFDGVIVVLSVVELGQTFFGNTGGNSGLSVLRTFRLLRILKLVRFMPNLRRQLVVMLRTMDNVAVFFSLLILFIFIFSILGMYLFGGKFCTLADGSRECTCAEIVNKAAYCVCDRKHFNNMLWATVTVFQILTQEDWNVVLFNGMEKTSHWAALYFVALMTFGNYVLFNLLVAILVEGFSSERHERREREQRELAKKQQAMMRKYSECCSEDIYSSCSFSEQDSFMQHECKYEREIEYSRKIKDNGHRERENSKKHRQLQKQNDIDSKCNIQKESQMLAQAPIITHTAATPQDSPNATLDASARDFNNRLSTAMAFNFYSSSLSIDSIDYSLSSQSQGSIPGSLKPPNLTVNNLSAPPHPLGRRASMNNGSRKDPTQQSLFQRRCSWKMSRNSLKKKPRTGSDPDEDQSVVLNNNNHLMTSPLHNGEHTHCNGNLIETIRNDTQSSRSSSNRLSPQGSVRSGSDTPNNSQQIGWAGGGGLSRQNSLSSSSAVSNSVQQQVLSPLPPQPPIPPGLKVVSSNNSNLSIPLRPEEVKSLNVPPPTIGSSAGANPPVIREALPKVKEPFIEESTSEPSIPIMPKIFFLFEKEGCFKDREDFALYLFPPDNKFRLLCTKFVEQKWFDNAVLFFIALNCITLAMERPNIPPRSTERIFLASANYIFTVVFSLEMFVKVMSTGMFYGKDAYFTSGWNIMDGLLVVISIVDLLMSLISESSPRIFGILRVFRLLRSLRPLRVINRAPGLKLVVQTLLSSLKPIGNIVLICCTFFIIFGILGVQMFKGMFFYCDGPNIKNVKNKTDCFAAHPQNQWVNRKYNFDDLGKALMSLFVLSSRDGWVNIMYTGLDAVGVDQQPQENYSEWRLLYFIAFILLVGFFVLNMFVGVVVENFHRCREEQEKEERVRRMAKRQKQMEKKRRRMHQPPYYTNYSKSRLLVHNVVTSKYFDLAIAAVIGLNVITMAMEFYMMPKELTYALKIFNYFFTAVFILESIMKLVALGLKLYLKDKWNQLDVLIVILSIVGIILEEMESNIIPINPTIIRVMRVMRIARVLKLLKMAKGIRALLDTVMQALPQVGNLGLLFFLLFFIFAALGVELFGRLECSDEHQCQGLGEHAHFSNFGMAFLTLFRVATGDNWSGIMKDTLRTDCDDKPDCVRNCCVSGIAPIFFVIFVLMAQFVLVNVVVAVLMKHLEESHKQLEDDMDMEDEIERELAAEQLEEEEEEMCLQMAMDQDDLHRPLAKVLSLPANFTFSESNSSSPNNKRRGSANSWRDVRPPDMSRHARRRQTLQGPMLIPPAYPAVGYTSVYTTHHDRERLRITKQHSIDDESPVMLSVPAHISRLTSLPETSQPETMLETAEIVKESPEISPGVILVPPPYSDKESPTDNADVPTSESRQEKLQVSPVGQRVRIRLCDTRMDSGIGEEKHSQESQPSSSHPLVDRDGDDTVDQVTVHKPGRVS</sequence>
<feature type="compositionally biased region" description="Low complexity" evidence="7">
    <location>
        <begin position="1042"/>
        <end position="1063"/>
    </location>
</feature>
<dbReference type="InterPro" id="IPR005821">
    <property type="entry name" value="Ion_trans_dom"/>
</dbReference>
<dbReference type="Pfam" id="PF00520">
    <property type="entry name" value="Ion_trans"/>
    <property type="match status" value="4"/>
</dbReference>
<evidence type="ECO:0000256" key="3">
    <source>
        <dbReference type="ARBA" id="ARBA00022737"/>
    </source>
</evidence>
<feature type="region of interest" description="Disordered" evidence="7">
    <location>
        <begin position="1915"/>
        <end position="2014"/>
    </location>
</feature>
<keyword evidence="5 8" id="KW-0472">Membrane</keyword>
<feature type="compositionally biased region" description="Low complexity" evidence="7">
    <location>
        <begin position="1006"/>
        <end position="1015"/>
    </location>
</feature>
<feature type="compositionally biased region" description="Basic and acidic residues" evidence="7">
    <location>
        <begin position="1966"/>
        <end position="1983"/>
    </location>
</feature>
<feature type="transmembrane region" description="Helical" evidence="8">
    <location>
        <begin position="12"/>
        <end position="34"/>
    </location>
</feature>
<evidence type="ECO:0000256" key="8">
    <source>
        <dbReference type="SAM" id="Phobius"/>
    </source>
</evidence>
<evidence type="ECO:0000256" key="1">
    <source>
        <dbReference type="ARBA" id="ARBA00004141"/>
    </source>
</evidence>
<dbReference type="PRINTS" id="PR01629">
    <property type="entry name" value="TVDCCALPHA1"/>
</dbReference>